<dbReference type="Gene3D" id="2.60.40.150">
    <property type="entry name" value="C2 domain"/>
    <property type="match status" value="1"/>
</dbReference>
<dbReference type="InterPro" id="IPR000008">
    <property type="entry name" value="C2_dom"/>
</dbReference>
<organism evidence="2 3">
    <name type="scientific">Rhizophagus irregularis</name>
    <dbReference type="NCBI Taxonomy" id="588596"/>
    <lineage>
        <taxon>Eukaryota</taxon>
        <taxon>Fungi</taxon>
        <taxon>Fungi incertae sedis</taxon>
        <taxon>Mucoromycota</taxon>
        <taxon>Glomeromycotina</taxon>
        <taxon>Glomeromycetes</taxon>
        <taxon>Glomerales</taxon>
        <taxon>Glomeraceae</taxon>
        <taxon>Rhizophagus</taxon>
    </lineage>
</organism>
<dbReference type="PANTHER" id="PTHR47052:SF3">
    <property type="entry name" value="INGRESSION PROTEIN 1"/>
    <property type="match status" value="1"/>
</dbReference>
<dbReference type="VEuPathDB" id="FungiDB:RhiirFUN_005780"/>
<dbReference type="VEuPathDB" id="FungiDB:FUN_006070"/>
<dbReference type="InterPro" id="IPR035892">
    <property type="entry name" value="C2_domain_sf"/>
</dbReference>
<proteinExistence type="predicted"/>
<protein>
    <recommendedName>
        <fullName evidence="1">C2 domain-containing protein</fullName>
    </recommendedName>
</protein>
<dbReference type="CDD" id="cd00030">
    <property type="entry name" value="C2"/>
    <property type="match status" value="1"/>
</dbReference>
<reference evidence="2 3" key="2">
    <citation type="submission" date="2017-10" db="EMBL/GenBank/DDBJ databases">
        <title>Extensive intraspecific genome diversity in a model arbuscular mycorrhizal fungus.</title>
        <authorList>
            <person name="Chen E.C.H."/>
            <person name="Morin E."/>
            <person name="Baudet D."/>
            <person name="Noel J."/>
            <person name="Ndikumana S."/>
            <person name="Charron P."/>
            <person name="St-Onge C."/>
            <person name="Giorgi J."/>
            <person name="Grigoriev I.V."/>
            <person name="Roux C."/>
            <person name="Martin F.M."/>
            <person name="Corradi N."/>
        </authorList>
    </citation>
    <scope>NUCLEOTIDE SEQUENCE [LARGE SCALE GENOMIC DNA]</scope>
    <source>
        <strain evidence="2 3">C2</strain>
    </source>
</reference>
<name>A0A2N1N966_9GLOM</name>
<dbReference type="PANTHER" id="PTHR47052">
    <property type="entry name" value="CONSERVED SERINE PROLINE-RICH PROTEIN (AFU_ORTHOLOGUE AFUA_2G01790)"/>
    <property type="match status" value="1"/>
</dbReference>
<dbReference type="SUPFAM" id="SSF49562">
    <property type="entry name" value="C2 domain (Calcium/lipid-binding domain, CaLB)"/>
    <property type="match status" value="1"/>
</dbReference>
<sequence length="137" mass="15791">MTEKGTLTVTVVEAKNLKDEGFTGDCELFVKLILDARNAQATTKKNDLNPTYNETFNFNIDGDKYIYIECWDKDDVIGTADLKLDKVFSSGYEEEWIKMEMETKGEVKLILDFIYISLSKSERPYKNLIRIQITSHS</sequence>
<comment type="caution">
    <text evidence="2">The sequence shown here is derived from an EMBL/GenBank/DDBJ whole genome shotgun (WGS) entry which is preliminary data.</text>
</comment>
<evidence type="ECO:0000259" key="1">
    <source>
        <dbReference type="PROSITE" id="PS50004"/>
    </source>
</evidence>
<dbReference type="SMART" id="SM00239">
    <property type="entry name" value="C2"/>
    <property type="match status" value="1"/>
</dbReference>
<dbReference type="Proteomes" id="UP000233469">
    <property type="component" value="Unassembled WGS sequence"/>
</dbReference>
<evidence type="ECO:0000313" key="3">
    <source>
        <dbReference type="Proteomes" id="UP000233469"/>
    </source>
</evidence>
<dbReference type="Pfam" id="PF00168">
    <property type="entry name" value="C2"/>
    <property type="match status" value="1"/>
</dbReference>
<dbReference type="VEuPathDB" id="FungiDB:RhiirA1_412084"/>
<reference evidence="2 3" key="1">
    <citation type="submission" date="2016-04" db="EMBL/GenBank/DDBJ databases">
        <title>Genome analyses suggest a sexual origin of heterokaryosis in a supposedly ancient asexual fungus.</title>
        <authorList>
            <person name="Ropars J."/>
            <person name="Sedzielewska K."/>
            <person name="Noel J."/>
            <person name="Charron P."/>
            <person name="Farinelli L."/>
            <person name="Marton T."/>
            <person name="Kruger M."/>
            <person name="Pelin A."/>
            <person name="Brachmann A."/>
            <person name="Corradi N."/>
        </authorList>
    </citation>
    <scope>NUCLEOTIDE SEQUENCE [LARGE SCALE GENOMIC DNA]</scope>
    <source>
        <strain evidence="2 3">C2</strain>
    </source>
</reference>
<accession>A0A2N1N966</accession>
<gene>
    <name evidence="2" type="ORF">RhiirC2_711932</name>
</gene>
<dbReference type="AlphaFoldDB" id="A0A2N1N966"/>
<dbReference type="EMBL" id="LLXL01000621">
    <property type="protein sequence ID" value="PKK70394.1"/>
    <property type="molecule type" value="Genomic_DNA"/>
</dbReference>
<dbReference type="OrthoDB" id="67700at2759"/>
<dbReference type="InterPro" id="IPR052981">
    <property type="entry name" value="Ingression_C2_domain"/>
</dbReference>
<feature type="domain" description="C2" evidence="1">
    <location>
        <begin position="1"/>
        <end position="111"/>
    </location>
</feature>
<dbReference type="PROSITE" id="PS50004">
    <property type="entry name" value="C2"/>
    <property type="match status" value="1"/>
</dbReference>
<evidence type="ECO:0000313" key="2">
    <source>
        <dbReference type="EMBL" id="PKK70394.1"/>
    </source>
</evidence>